<name>A0A1L7WGA9_9HELO</name>
<dbReference type="STRING" id="576137.A0A1L7WGA9"/>
<dbReference type="Proteomes" id="UP000184330">
    <property type="component" value="Unassembled WGS sequence"/>
</dbReference>
<organism evidence="2 3">
    <name type="scientific">Phialocephala subalpina</name>
    <dbReference type="NCBI Taxonomy" id="576137"/>
    <lineage>
        <taxon>Eukaryota</taxon>
        <taxon>Fungi</taxon>
        <taxon>Dikarya</taxon>
        <taxon>Ascomycota</taxon>
        <taxon>Pezizomycotina</taxon>
        <taxon>Leotiomycetes</taxon>
        <taxon>Helotiales</taxon>
        <taxon>Mollisiaceae</taxon>
        <taxon>Phialocephala</taxon>
        <taxon>Phialocephala fortinii species complex</taxon>
    </lineage>
</organism>
<feature type="region of interest" description="Disordered" evidence="1">
    <location>
        <begin position="228"/>
        <end position="268"/>
    </location>
</feature>
<evidence type="ECO:0000313" key="2">
    <source>
        <dbReference type="EMBL" id="CZR51793.1"/>
    </source>
</evidence>
<dbReference type="EMBL" id="FJOG01000002">
    <property type="protein sequence ID" value="CZR51793.1"/>
    <property type="molecule type" value="Genomic_DNA"/>
</dbReference>
<sequence>MQNTLRNETDNIRKGTIHFTQPNAKEPVQDITDLGFWAVDYRFMSNTDVNDEDRTFSGRGVTISGSAGSNISYPSTNSTPNIWLPADSLAKSFYSTILTDLGQTTATPNILTNATALQNFSQNFTSMQRQIVNAVPGPANDSYDALKDQTGALNMSVAVISTKYLCLVPKRKSSGTLFVSILVADLVFMQALWKIFRLCTGAWLTHRDPGANFCSGCEKRTDIALGDLPSTSRKGEIVESEQELISPPLEPDISQRSRAYSRLESDDG</sequence>
<protein>
    <submittedName>
        <fullName evidence="2">Uncharacterized protein</fullName>
    </submittedName>
</protein>
<reference evidence="2 3" key="1">
    <citation type="submission" date="2016-03" db="EMBL/GenBank/DDBJ databases">
        <authorList>
            <person name="Ploux O."/>
        </authorList>
    </citation>
    <scope>NUCLEOTIDE SEQUENCE [LARGE SCALE GENOMIC DNA]</scope>
    <source>
        <strain evidence="2 3">UAMH 11012</strain>
    </source>
</reference>
<proteinExistence type="predicted"/>
<feature type="region of interest" description="Disordered" evidence="1">
    <location>
        <begin position="1"/>
        <end position="24"/>
    </location>
</feature>
<evidence type="ECO:0000256" key="1">
    <source>
        <dbReference type="SAM" id="MobiDB-lite"/>
    </source>
</evidence>
<accession>A0A1L7WGA9</accession>
<dbReference type="AlphaFoldDB" id="A0A1L7WGA9"/>
<keyword evidence="3" id="KW-1185">Reference proteome</keyword>
<dbReference type="OrthoDB" id="3220769at2759"/>
<gene>
    <name evidence="2" type="ORF">PAC_01670</name>
</gene>
<evidence type="ECO:0000313" key="3">
    <source>
        <dbReference type="Proteomes" id="UP000184330"/>
    </source>
</evidence>